<dbReference type="InterPro" id="IPR011189">
    <property type="entry name" value="UCP_caspase_lke"/>
</dbReference>
<name>A0ABU8YG94_9CYAN</name>
<keyword evidence="2" id="KW-0378">Hydrolase</keyword>
<evidence type="ECO:0000313" key="2">
    <source>
        <dbReference type="EMBL" id="MEK0183387.1"/>
    </source>
</evidence>
<dbReference type="EC" id="3.4.22.-" evidence="2"/>
<reference evidence="2 3" key="1">
    <citation type="journal article" date="2020" name="Harmful Algae">
        <title>Molecular and morphological characterization of a novel dihydroanatoxin-a producing Microcoleus species (cyanobacteria) from the Russian River, California, USA.</title>
        <authorList>
            <person name="Conklin K.Y."/>
            <person name="Stancheva R."/>
            <person name="Otten T.G."/>
            <person name="Fadness R."/>
            <person name="Boyer G.L."/>
            <person name="Read B."/>
            <person name="Zhang X."/>
            <person name="Sheath R.G."/>
        </authorList>
    </citation>
    <scope>NUCLEOTIDE SEQUENCE [LARGE SCALE GENOMIC DNA]</scope>
    <source>
        <strain evidence="2 3">PTRS2</strain>
    </source>
</reference>
<dbReference type="EMBL" id="JBBLXS010000005">
    <property type="protein sequence ID" value="MEK0183387.1"/>
    <property type="molecule type" value="Genomic_DNA"/>
</dbReference>
<dbReference type="InterPro" id="IPR029030">
    <property type="entry name" value="Caspase-like_dom_sf"/>
</dbReference>
<dbReference type="PANTHER" id="PTHR48104">
    <property type="entry name" value="METACASPASE-4"/>
    <property type="match status" value="1"/>
</dbReference>
<sequence>MGLKRREFLQQAGWVLAALGISEAGWERLGDRYYQALAQPTARKLALLVGVDKYPGSALHGCVTDVELQRELLVCRFGFGPSDILTLTDSQATRENIETAFVSHLTQQAKPGDVVVFHFSGCGSRVSLGESATVMQNSLVPVDDVVPALGNRAVKDMLEETLLLLMRSLPTESAIAILDTSYSYPGVNPTGNFRIRSRPRPIVASPSMGELDLLDRLKLVNNLTSSGGTTLTAAAPGQLSAEIQWNGFTAGLFTYALTQTLWWTTPASSLQVSFSRAAAQVEQRSGLTQEPQIRHDDVKAPAGMFATAMLNSATADGAVSAVEEGSKTVQLWLAGLPPEILESCGASVFSPVSSEGARLLLLRRNGLSAKAQVLESPISNQVQLTAGELVREEIRVLPRNISLTVALDSGLERIERVDATSAFATVPQVSAVGGDQPADYRFGRVPETTVAQTPGVYEPGLYQGRYGLFSVGETLVPHTEGDGGEAVKVAVQRLTPQLKTLLAIKLLRLTVNEGSSRLKVRAMLATLAPQAMTVAGRSPVRGVSDDRVSSLRGETEKSGSYGILSLNAGSRLQYRLYNDGDRPVYFMVFGSSDSSGRLLVLNSDGETNVPRPVQAIAPGANLSVPQAGAIGWEVSRAIGLTETFIIFSEKPFDRTLTALQGGMQQARDASPIRVLLNPLNVARAVLEDLHAASMTGVEKVGISTNDIALDVNVWATLSFVYRVV</sequence>
<dbReference type="Proteomes" id="UP001384579">
    <property type="component" value="Unassembled WGS sequence"/>
</dbReference>
<dbReference type="PANTHER" id="PTHR48104:SF30">
    <property type="entry name" value="METACASPASE-1"/>
    <property type="match status" value="1"/>
</dbReference>
<comment type="caution">
    <text evidence="2">The sequence shown here is derived from an EMBL/GenBank/DDBJ whole genome shotgun (WGS) entry which is preliminary data.</text>
</comment>
<dbReference type="Pfam" id="PF00656">
    <property type="entry name" value="Peptidase_C14"/>
    <property type="match status" value="1"/>
</dbReference>
<dbReference type="PIRSF" id="PIRSF007398">
    <property type="entry name" value="Sll0148_caspase"/>
    <property type="match status" value="1"/>
</dbReference>
<dbReference type="Gene3D" id="3.40.50.1460">
    <property type="match status" value="1"/>
</dbReference>
<protein>
    <submittedName>
        <fullName evidence="2">Caspase family protein</fullName>
        <ecNumber evidence="2">3.4.22.-</ecNumber>
    </submittedName>
</protein>
<evidence type="ECO:0000259" key="1">
    <source>
        <dbReference type="Pfam" id="PF00656"/>
    </source>
</evidence>
<dbReference type="InterPro" id="IPR011600">
    <property type="entry name" value="Pept_C14_caspase"/>
</dbReference>
<evidence type="ECO:0000313" key="3">
    <source>
        <dbReference type="Proteomes" id="UP001384579"/>
    </source>
</evidence>
<accession>A0ABU8YG94</accession>
<proteinExistence type="predicted"/>
<dbReference type="RefSeq" id="WP_340521017.1">
    <property type="nucleotide sequence ID" value="NZ_JBBLXS010000005.1"/>
</dbReference>
<dbReference type="GO" id="GO:0016787">
    <property type="term" value="F:hydrolase activity"/>
    <property type="evidence" value="ECO:0007669"/>
    <property type="project" value="UniProtKB-KW"/>
</dbReference>
<feature type="domain" description="Peptidase C14 caspase" evidence="1">
    <location>
        <begin position="43"/>
        <end position="295"/>
    </location>
</feature>
<dbReference type="SUPFAM" id="SSF52129">
    <property type="entry name" value="Caspase-like"/>
    <property type="match status" value="1"/>
</dbReference>
<gene>
    <name evidence="2" type="ORF">WMG39_00830</name>
</gene>
<dbReference type="InterPro" id="IPR050452">
    <property type="entry name" value="Metacaspase"/>
</dbReference>
<organism evidence="2 3">
    <name type="scientific">Microcoleus anatoxicus PTRS2</name>
    <dbReference type="NCBI Taxonomy" id="2705321"/>
    <lineage>
        <taxon>Bacteria</taxon>
        <taxon>Bacillati</taxon>
        <taxon>Cyanobacteriota</taxon>
        <taxon>Cyanophyceae</taxon>
        <taxon>Oscillatoriophycideae</taxon>
        <taxon>Oscillatoriales</taxon>
        <taxon>Microcoleaceae</taxon>
        <taxon>Microcoleus</taxon>
        <taxon>Microcoleus anatoxicus</taxon>
    </lineage>
</organism>
<keyword evidence="3" id="KW-1185">Reference proteome</keyword>